<gene>
    <name evidence="1" type="ORF">CWD94_14420</name>
</gene>
<protein>
    <submittedName>
        <fullName evidence="1">Uncharacterized protein</fullName>
    </submittedName>
</protein>
<evidence type="ECO:0000313" key="2">
    <source>
        <dbReference type="Proteomes" id="UP000232101"/>
    </source>
</evidence>
<dbReference type="RefSeq" id="WP_100543609.1">
    <property type="nucleotide sequence ID" value="NZ_PHQY01000646.1"/>
</dbReference>
<dbReference type="Proteomes" id="UP000232101">
    <property type="component" value="Unassembled WGS sequence"/>
</dbReference>
<dbReference type="AlphaFoldDB" id="A0A2M9Q4H1"/>
<evidence type="ECO:0000313" key="1">
    <source>
        <dbReference type="EMBL" id="PJO42963.1"/>
    </source>
</evidence>
<sequence length="122" mass="14174">MKSGYNNEQENDEKMAASTYNAVITYDDGSVKKKVIVQYSFADTFEAIKESHEGEFNRKANIGIKRAFLKHPSGCFYFAMKSEYRVDSSTLTAGQRYLLFIVKKYLKLMVINSYFYDILLMR</sequence>
<dbReference type="EMBL" id="PHQY01000646">
    <property type="protein sequence ID" value="PJO42963.1"/>
    <property type="molecule type" value="Genomic_DNA"/>
</dbReference>
<name>A0A2M9Q4H1_9BACI</name>
<comment type="caution">
    <text evidence="1">The sequence shown here is derived from an EMBL/GenBank/DDBJ whole genome shotgun (WGS) entry which is preliminary data.</text>
</comment>
<proteinExistence type="predicted"/>
<accession>A0A2M9Q4H1</accession>
<reference evidence="1 2" key="1">
    <citation type="submission" date="2017-11" db="EMBL/GenBank/DDBJ databases">
        <title>Bacterial isolate from king chilli rhizosphere.</title>
        <authorList>
            <person name="Takhelmayum P."/>
            <person name="Sarangthem I."/>
        </authorList>
    </citation>
    <scope>NUCLEOTIDE SEQUENCE [LARGE SCALE GENOMIC DNA]</scope>
    <source>
        <strain evidence="2">t26</strain>
    </source>
</reference>
<organism evidence="1 2">
    <name type="scientific">Lysinibacillus xylanilyticus</name>
    <dbReference type="NCBI Taxonomy" id="582475"/>
    <lineage>
        <taxon>Bacteria</taxon>
        <taxon>Bacillati</taxon>
        <taxon>Bacillota</taxon>
        <taxon>Bacilli</taxon>
        <taxon>Bacillales</taxon>
        <taxon>Bacillaceae</taxon>
        <taxon>Lysinibacillus</taxon>
    </lineage>
</organism>